<dbReference type="PANTHER" id="PTHR30572">
    <property type="entry name" value="MEMBRANE COMPONENT OF TRANSPORTER-RELATED"/>
    <property type="match status" value="1"/>
</dbReference>
<dbReference type="InterPro" id="IPR050250">
    <property type="entry name" value="Macrolide_Exporter_MacB"/>
</dbReference>
<keyword evidence="2" id="KW-1003">Cell membrane</keyword>
<dbReference type="Pfam" id="PF02687">
    <property type="entry name" value="FtsX"/>
    <property type="match status" value="1"/>
</dbReference>
<comment type="caution">
    <text evidence="11">The sequence shown here is derived from an EMBL/GenBank/DDBJ whole genome shotgun (WGS) entry which is preliminary data.</text>
</comment>
<evidence type="ECO:0000256" key="3">
    <source>
        <dbReference type="ARBA" id="ARBA00022692"/>
    </source>
</evidence>
<evidence type="ECO:0000256" key="5">
    <source>
        <dbReference type="ARBA" id="ARBA00023136"/>
    </source>
</evidence>
<accession>A0A9D2C7J4</accession>
<evidence type="ECO:0000256" key="4">
    <source>
        <dbReference type="ARBA" id="ARBA00022989"/>
    </source>
</evidence>
<keyword evidence="3 8" id="KW-0812">Transmembrane</keyword>
<feature type="region of interest" description="Disordered" evidence="7">
    <location>
        <begin position="76"/>
        <end position="127"/>
    </location>
</feature>
<evidence type="ECO:0000256" key="6">
    <source>
        <dbReference type="ARBA" id="ARBA00038076"/>
    </source>
</evidence>
<feature type="domain" description="ABC3 transporter permease C-terminal" evidence="9">
    <location>
        <begin position="354"/>
        <end position="464"/>
    </location>
</feature>
<keyword evidence="5 8" id="KW-0472">Membrane</keyword>
<keyword evidence="4 8" id="KW-1133">Transmembrane helix</keyword>
<dbReference type="InterPro" id="IPR025857">
    <property type="entry name" value="MacB_PCD"/>
</dbReference>
<name>A0A9D2C7J4_9FIRM</name>
<evidence type="ECO:0000256" key="8">
    <source>
        <dbReference type="SAM" id="Phobius"/>
    </source>
</evidence>
<gene>
    <name evidence="11" type="ORF">H9831_12655</name>
</gene>
<evidence type="ECO:0000313" key="11">
    <source>
        <dbReference type="EMBL" id="HIY61508.1"/>
    </source>
</evidence>
<comment type="similarity">
    <text evidence="6">Belongs to the ABC-4 integral membrane protein family.</text>
</comment>
<reference evidence="11" key="1">
    <citation type="journal article" date="2021" name="PeerJ">
        <title>Extensive microbial diversity within the chicken gut microbiome revealed by metagenomics and culture.</title>
        <authorList>
            <person name="Gilroy R."/>
            <person name="Ravi A."/>
            <person name="Getino M."/>
            <person name="Pursley I."/>
            <person name="Horton D.L."/>
            <person name="Alikhan N.F."/>
            <person name="Baker D."/>
            <person name="Gharbi K."/>
            <person name="Hall N."/>
            <person name="Watson M."/>
            <person name="Adriaenssens E.M."/>
            <person name="Foster-Nyarko E."/>
            <person name="Jarju S."/>
            <person name="Secka A."/>
            <person name="Antonio M."/>
            <person name="Oren A."/>
            <person name="Chaudhuri R.R."/>
            <person name="La Ragione R."/>
            <person name="Hildebrand F."/>
            <person name="Pallen M.J."/>
        </authorList>
    </citation>
    <scope>NUCLEOTIDE SEQUENCE</scope>
    <source>
        <strain evidence="11">ChiSxjej3B15-24422</strain>
    </source>
</reference>
<dbReference type="Pfam" id="PF12704">
    <property type="entry name" value="MacB_PCD"/>
    <property type="match status" value="1"/>
</dbReference>
<organism evidence="11 12">
    <name type="scientific">Candidatus Eisenbergiella pullistercoris</name>
    <dbReference type="NCBI Taxonomy" id="2838555"/>
    <lineage>
        <taxon>Bacteria</taxon>
        <taxon>Bacillati</taxon>
        <taxon>Bacillota</taxon>
        <taxon>Clostridia</taxon>
        <taxon>Lachnospirales</taxon>
        <taxon>Lachnospiraceae</taxon>
        <taxon>Eisenbergiella</taxon>
    </lineage>
</organism>
<dbReference type="InterPro" id="IPR003838">
    <property type="entry name" value="ABC3_permease_C"/>
</dbReference>
<protein>
    <submittedName>
        <fullName evidence="11">ABC transporter permease</fullName>
    </submittedName>
</protein>
<dbReference type="EMBL" id="DXDD01000156">
    <property type="protein sequence ID" value="HIY61508.1"/>
    <property type="molecule type" value="Genomic_DNA"/>
</dbReference>
<dbReference type="AlphaFoldDB" id="A0A9D2C7J4"/>
<feature type="domain" description="MacB-like periplasmic core" evidence="10">
    <location>
        <begin position="22"/>
        <end position="318"/>
    </location>
</feature>
<reference evidence="11" key="2">
    <citation type="submission" date="2021-04" db="EMBL/GenBank/DDBJ databases">
        <authorList>
            <person name="Gilroy R."/>
        </authorList>
    </citation>
    <scope>NUCLEOTIDE SEQUENCE</scope>
    <source>
        <strain evidence="11">ChiSxjej3B15-24422</strain>
    </source>
</reference>
<evidence type="ECO:0000256" key="2">
    <source>
        <dbReference type="ARBA" id="ARBA00022475"/>
    </source>
</evidence>
<dbReference type="PANTHER" id="PTHR30572:SF4">
    <property type="entry name" value="ABC TRANSPORTER PERMEASE YTRF"/>
    <property type="match status" value="1"/>
</dbReference>
<feature type="compositionally biased region" description="Gly residues" evidence="7">
    <location>
        <begin position="76"/>
        <end position="125"/>
    </location>
</feature>
<evidence type="ECO:0000259" key="9">
    <source>
        <dbReference type="Pfam" id="PF02687"/>
    </source>
</evidence>
<dbReference type="GO" id="GO:0022857">
    <property type="term" value="F:transmembrane transporter activity"/>
    <property type="evidence" value="ECO:0007669"/>
    <property type="project" value="TreeGrafter"/>
</dbReference>
<proteinExistence type="inferred from homology"/>
<sequence length="473" mass="48935">MRLTEIFRLVWLNLASNKFKVILTSTGIIVGSATIMLVIAIGTGGREEVAEQFKNLNAGAIDITYEYQGNDFGGGMPGGLSGGEASGGGTPGGGSMPGGGMPGGGAGGAAMPQGGGGMPGGGSMPGGMPDFGSGFFGSFFGGGQEERNTERITLSTDDLEDILTFVPGVEEGCLSFTATSTVDGGELEESASYTIAGVQSNYAALSNLELAMGEFLDDDDDTYKEKVCVLGYDAAREIFGSVYDAYNGTVYIDNRPYQVIGVLNAMGSVSSGISPDSALFIPYETGLKYMAGNNVSPTLTVIAQDVNEVETVIANVETVLAESYPNAEFTISDAGSRMEAASASNDTLTMLLVCMAVIVFIVGGIGIMNVLFVSVKERTNEIGILKAIGCSRRDILAEFLLEASCTSLIGAILGVMLALGLTPALERFGVTIALSVSGGVLSLVFGVLTGTVFGFYPAWQASRMIPVEALNHE</sequence>
<feature type="transmembrane region" description="Helical" evidence="8">
    <location>
        <begin position="432"/>
        <end position="456"/>
    </location>
</feature>
<evidence type="ECO:0000256" key="7">
    <source>
        <dbReference type="SAM" id="MobiDB-lite"/>
    </source>
</evidence>
<evidence type="ECO:0000313" key="12">
    <source>
        <dbReference type="Proteomes" id="UP000824007"/>
    </source>
</evidence>
<feature type="transmembrane region" description="Helical" evidence="8">
    <location>
        <begin position="395"/>
        <end position="420"/>
    </location>
</feature>
<feature type="transmembrane region" description="Helical" evidence="8">
    <location>
        <begin position="21"/>
        <end position="42"/>
    </location>
</feature>
<dbReference type="Proteomes" id="UP000824007">
    <property type="component" value="Unassembled WGS sequence"/>
</dbReference>
<feature type="transmembrane region" description="Helical" evidence="8">
    <location>
        <begin position="348"/>
        <end position="374"/>
    </location>
</feature>
<evidence type="ECO:0000259" key="10">
    <source>
        <dbReference type="Pfam" id="PF12704"/>
    </source>
</evidence>
<comment type="subcellular location">
    <subcellularLocation>
        <location evidence="1">Cell membrane</location>
        <topology evidence="1">Multi-pass membrane protein</topology>
    </subcellularLocation>
</comment>
<dbReference type="GO" id="GO:0005886">
    <property type="term" value="C:plasma membrane"/>
    <property type="evidence" value="ECO:0007669"/>
    <property type="project" value="UniProtKB-SubCell"/>
</dbReference>
<evidence type="ECO:0000256" key="1">
    <source>
        <dbReference type="ARBA" id="ARBA00004651"/>
    </source>
</evidence>